<dbReference type="InterPro" id="IPR043130">
    <property type="entry name" value="CDP-OH_PTrfase_TM_dom"/>
</dbReference>
<evidence type="ECO:0000256" key="4">
    <source>
        <dbReference type="ARBA" id="ARBA00022679"/>
    </source>
</evidence>
<evidence type="ECO:0000256" key="7">
    <source>
        <dbReference type="ARBA" id="ARBA00023098"/>
    </source>
</evidence>
<keyword evidence="7" id="KW-0443">Lipid metabolism</keyword>
<keyword evidence="10" id="KW-1208">Phospholipid metabolism</keyword>
<feature type="region of interest" description="Disordered" evidence="12">
    <location>
        <begin position="86"/>
        <end position="115"/>
    </location>
</feature>
<dbReference type="InterPro" id="IPR004570">
    <property type="entry name" value="Phosphatidylglycerol_P_synth"/>
</dbReference>
<comment type="similarity">
    <text evidence="2 11">Belongs to the CDP-alcohol phosphatidyltransferase class-I family.</text>
</comment>
<dbReference type="GO" id="GO:0008444">
    <property type="term" value="F:CDP-diacylglycerol-glycerol-3-phosphate 3-phosphatidyltransferase activity"/>
    <property type="evidence" value="ECO:0007669"/>
    <property type="project" value="InterPro"/>
</dbReference>
<feature type="chain" id="PRO_5005191849" description="CDP-diacylglycerol--glycerol-3-phosphate 3-phosphatidyltransferase" evidence="13">
    <location>
        <begin position="25"/>
        <end position="498"/>
    </location>
</feature>
<evidence type="ECO:0000256" key="9">
    <source>
        <dbReference type="ARBA" id="ARBA00023209"/>
    </source>
</evidence>
<dbReference type="GO" id="GO:0016020">
    <property type="term" value="C:membrane"/>
    <property type="evidence" value="ECO:0007669"/>
    <property type="project" value="UniProtKB-SubCell"/>
</dbReference>
<dbReference type="InterPro" id="IPR000462">
    <property type="entry name" value="CDP-OH_P_trans"/>
</dbReference>
<evidence type="ECO:0000256" key="2">
    <source>
        <dbReference type="ARBA" id="ARBA00010441"/>
    </source>
</evidence>
<keyword evidence="13" id="KW-0732">Signal</keyword>
<comment type="subcellular location">
    <subcellularLocation>
        <location evidence="1">Membrane</location>
        <topology evidence="1">Multi-pass membrane protein</topology>
    </subcellularLocation>
</comment>
<sequence>MPRRRRSLFLLLPLCQMCLRTATGFLAGRSSVEGLFLGSPALTREGGRDRRNGRLRLTPQAASPSRPEGEQERDCQWGCSQADLSSREAAAQFRRPPPPPPSGVSKSSVGLPHDAADDDRFRFVVQTPRKGSKCMMGTVCPPMVGGADVGRGGRERGRRRRRWETRASGGPGWGWNGGGDAVRGGDISFSCLFATGKEEEERGEKDDEGTVERIQQADWVRAIPNVLTITRILVVPVLVSAFYGNSQPLSGVASGGELSSSCSSINDRVALSLNLYENFVSISQWTFGIFAAASLTDFLDGILARKLNITSQFGAFLDPVADKVMVCAVLVLLAERYQTPLVTVPAVLILCREIGISALREWMAQSGRSDIVKVAFSGKLKTATQMLALLLLLSSQPVMALAGLNAGIQTPSLQSFFCSGLFKLLGPWRGCASRTSLASPQMQEQLGSMASSLVTDQTAQTLELTFWAGTGFLWVSAALAVQSAVEYFRASWRDLQNE</sequence>
<dbReference type="EMBL" id="CDMZ01002360">
    <property type="protein sequence ID" value="CEM42021.1"/>
    <property type="molecule type" value="Genomic_DNA"/>
</dbReference>
<keyword evidence="8" id="KW-0472">Membrane</keyword>
<evidence type="ECO:0000256" key="6">
    <source>
        <dbReference type="ARBA" id="ARBA00022989"/>
    </source>
</evidence>
<organism evidence="14">
    <name type="scientific">Chromera velia CCMP2878</name>
    <dbReference type="NCBI Taxonomy" id="1169474"/>
    <lineage>
        <taxon>Eukaryota</taxon>
        <taxon>Sar</taxon>
        <taxon>Alveolata</taxon>
        <taxon>Colpodellida</taxon>
        <taxon>Chromeraceae</taxon>
        <taxon>Chromera</taxon>
    </lineage>
</organism>
<feature type="compositionally biased region" description="Gly residues" evidence="12">
    <location>
        <begin position="169"/>
        <end position="179"/>
    </location>
</feature>
<dbReference type="InterPro" id="IPR048254">
    <property type="entry name" value="CDP_ALCOHOL_P_TRANSF_CS"/>
</dbReference>
<dbReference type="GO" id="GO:0046474">
    <property type="term" value="P:glycerophospholipid biosynthetic process"/>
    <property type="evidence" value="ECO:0007669"/>
    <property type="project" value="TreeGrafter"/>
</dbReference>
<evidence type="ECO:0008006" key="15">
    <source>
        <dbReference type="Google" id="ProtNLM"/>
    </source>
</evidence>
<feature type="signal peptide" evidence="13">
    <location>
        <begin position="1"/>
        <end position="24"/>
    </location>
</feature>
<dbReference type="PANTHER" id="PTHR14269">
    <property type="entry name" value="CDP-DIACYLGLYCEROL--GLYCEROL-3-PHOSPHATE 3-PHOSPHATIDYLTRANSFERASE-RELATED"/>
    <property type="match status" value="1"/>
</dbReference>
<evidence type="ECO:0000256" key="8">
    <source>
        <dbReference type="ARBA" id="ARBA00023136"/>
    </source>
</evidence>
<keyword evidence="5" id="KW-0812">Transmembrane</keyword>
<evidence type="ECO:0000256" key="12">
    <source>
        <dbReference type="SAM" id="MobiDB-lite"/>
    </source>
</evidence>
<keyword evidence="3" id="KW-0444">Lipid biosynthesis</keyword>
<feature type="region of interest" description="Disordered" evidence="12">
    <location>
        <begin position="59"/>
        <end position="78"/>
    </location>
</feature>
<evidence type="ECO:0000256" key="11">
    <source>
        <dbReference type="RuleBase" id="RU003750"/>
    </source>
</evidence>
<keyword evidence="4 11" id="KW-0808">Transferase</keyword>
<evidence type="ECO:0000256" key="13">
    <source>
        <dbReference type="SAM" id="SignalP"/>
    </source>
</evidence>
<evidence type="ECO:0000256" key="5">
    <source>
        <dbReference type="ARBA" id="ARBA00022692"/>
    </source>
</evidence>
<feature type="region of interest" description="Disordered" evidence="12">
    <location>
        <begin position="145"/>
        <end position="179"/>
    </location>
</feature>
<protein>
    <recommendedName>
        <fullName evidence="15">CDP-diacylglycerol--glycerol-3-phosphate 3-phosphatidyltransferase</fullName>
    </recommendedName>
</protein>
<evidence type="ECO:0000313" key="14">
    <source>
        <dbReference type="EMBL" id="CEM42021.1"/>
    </source>
</evidence>
<keyword evidence="6" id="KW-1133">Transmembrane helix</keyword>
<name>A0A0G4HDC9_9ALVE</name>
<dbReference type="Pfam" id="PF01066">
    <property type="entry name" value="CDP-OH_P_transf"/>
    <property type="match status" value="1"/>
</dbReference>
<dbReference type="InterPro" id="IPR050324">
    <property type="entry name" value="CDP-alcohol_PTase-I"/>
</dbReference>
<dbReference type="AlphaFoldDB" id="A0A0G4HDC9"/>
<evidence type="ECO:0000256" key="1">
    <source>
        <dbReference type="ARBA" id="ARBA00004141"/>
    </source>
</evidence>
<dbReference type="NCBIfam" id="TIGR00560">
    <property type="entry name" value="pgsA"/>
    <property type="match status" value="1"/>
</dbReference>
<dbReference type="PANTHER" id="PTHR14269:SF62">
    <property type="entry name" value="CDP-DIACYLGLYCEROL--GLYCEROL-3-PHOSPHATE 3-PHOSPHATIDYLTRANSFERASE 1, CHLOROPLASTIC"/>
    <property type="match status" value="1"/>
</dbReference>
<evidence type="ECO:0000256" key="10">
    <source>
        <dbReference type="ARBA" id="ARBA00023264"/>
    </source>
</evidence>
<dbReference type="Gene3D" id="1.20.120.1760">
    <property type="match status" value="1"/>
</dbReference>
<evidence type="ECO:0000256" key="3">
    <source>
        <dbReference type="ARBA" id="ARBA00022516"/>
    </source>
</evidence>
<accession>A0A0G4HDC9</accession>
<dbReference type="VEuPathDB" id="CryptoDB:Cvel_26456"/>
<reference evidence="14" key="1">
    <citation type="submission" date="2014-11" db="EMBL/GenBank/DDBJ databases">
        <authorList>
            <person name="Otto D Thomas"/>
            <person name="Naeem Raeece"/>
        </authorList>
    </citation>
    <scope>NUCLEOTIDE SEQUENCE</scope>
</reference>
<proteinExistence type="inferred from homology"/>
<gene>
    <name evidence="14" type="ORF">Cvel_26456</name>
</gene>
<dbReference type="PROSITE" id="PS00379">
    <property type="entry name" value="CDP_ALCOHOL_P_TRANSF"/>
    <property type="match status" value="1"/>
</dbReference>
<keyword evidence="9" id="KW-0594">Phospholipid biosynthesis</keyword>